<comment type="caution">
    <text evidence="4">The sequence shown here is derived from an EMBL/GenBank/DDBJ whole genome shotgun (WGS) entry which is preliminary data.</text>
</comment>
<keyword evidence="2 3" id="KW-0802">TPR repeat</keyword>
<dbReference type="InParanoid" id="A0A482XQB8"/>
<dbReference type="OrthoDB" id="765884at2759"/>
<dbReference type="EMBL" id="QKKF02003819">
    <property type="protein sequence ID" value="RZF47608.1"/>
    <property type="molecule type" value="Genomic_DNA"/>
</dbReference>
<dbReference type="InterPro" id="IPR013105">
    <property type="entry name" value="TPR_2"/>
</dbReference>
<dbReference type="SMART" id="SM00028">
    <property type="entry name" value="TPR"/>
    <property type="match status" value="2"/>
</dbReference>
<organism evidence="4 5">
    <name type="scientific">Laodelphax striatellus</name>
    <name type="common">Small brown planthopper</name>
    <name type="synonym">Delphax striatella</name>
    <dbReference type="NCBI Taxonomy" id="195883"/>
    <lineage>
        <taxon>Eukaryota</taxon>
        <taxon>Metazoa</taxon>
        <taxon>Ecdysozoa</taxon>
        <taxon>Arthropoda</taxon>
        <taxon>Hexapoda</taxon>
        <taxon>Insecta</taxon>
        <taxon>Pterygota</taxon>
        <taxon>Neoptera</taxon>
        <taxon>Paraneoptera</taxon>
        <taxon>Hemiptera</taxon>
        <taxon>Auchenorrhyncha</taxon>
        <taxon>Fulgoroidea</taxon>
        <taxon>Delphacidae</taxon>
        <taxon>Criomorphinae</taxon>
        <taxon>Laodelphax</taxon>
    </lineage>
</organism>
<reference evidence="4 5" key="1">
    <citation type="journal article" date="2017" name="Gigascience">
        <title>Genome sequence of the small brown planthopper, Laodelphax striatellus.</title>
        <authorList>
            <person name="Zhu J."/>
            <person name="Jiang F."/>
            <person name="Wang X."/>
            <person name="Yang P."/>
            <person name="Bao Y."/>
            <person name="Zhao W."/>
            <person name="Wang W."/>
            <person name="Lu H."/>
            <person name="Wang Q."/>
            <person name="Cui N."/>
            <person name="Li J."/>
            <person name="Chen X."/>
            <person name="Luo L."/>
            <person name="Yu J."/>
            <person name="Kang L."/>
            <person name="Cui F."/>
        </authorList>
    </citation>
    <scope>NUCLEOTIDE SEQUENCE [LARGE SCALE GENOMIC DNA]</scope>
    <source>
        <strain evidence="4">Lst14</strain>
    </source>
</reference>
<protein>
    <submittedName>
        <fullName evidence="4">Uncharacterized protein</fullName>
    </submittedName>
</protein>
<name>A0A482XQB8_LAOST</name>
<dbReference type="STRING" id="195883.A0A482XQB8"/>
<evidence type="ECO:0000256" key="2">
    <source>
        <dbReference type="ARBA" id="ARBA00022803"/>
    </source>
</evidence>
<dbReference type="Proteomes" id="UP000291343">
    <property type="component" value="Unassembled WGS sequence"/>
</dbReference>
<dbReference type="SUPFAM" id="SSF48452">
    <property type="entry name" value="TPR-like"/>
    <property type="match status" value="1"/>
</dbReference>
<evidence type="ECO:0000256" key="1">
    <source>
        <dbReference type="ARBA" id="ARBA00022737"/>
    </source>
</evidence>
<evidence type="ECO:0000256" key="3">
    <source>
        <dbReference type="PROSITE-ProRule" id="PRU00339"/>
    </source>
</evidence>
<proteinExistence type="predicted"/>
<dbReference type="Pfam" id="PF07719">
    <property type="entry name" value="TPR_2"/>
    <property type="match status" value="1"/>
</dbReference>
<keyword evidence="5" id="KW-1185">Reference proteome</keyword>
<evidence type="ECO:0000313" key="4">
    <source>
        <dbReference type="EMBL" id="RZF47608.1"/>
    </source>
</evidence>
<keyword evidence="1" id="KW-0677">Repeat</keyword>
<dbReference type="InterPro" id="IPR011990">
    <property type="entry name" value="TPR-like_helical_dom_sf"/>
</dbReference>
<dbReference type="PANTHER" id="PTHR45188:SF2">
    <property type="entry name" value="DNAJ HOMOLOG SUBFAMILY C MEMBER 7"/>
    <property type="match status" value="1"/>
</dbReference>
<dbReference type="AlphaFoldDB" id="A0A482XQB8"/>
<evidence type="ECO:0000313" key="5">
    <source>
        <dbReference type="Proteomes" id="UP000291343"/>
    </source>
</evidence>
<dbReference type="SMR" id="A0A482XQB8"/>
<accession>A0A482XQB8</accession>
<dbReference type="PANTHER" id="PTHR45188">
    <property type="entry name" value="DNAJ PROTEIN P58IPK HOMOLOG"/>
    <property type="match status" value="1"/>
</dbReference>
<dbReference type="InterPro" id="IPR019734">
    <property type="entry name" value="TPR_rpt"/>
</dbReference>
<feature type="repeat" description="TPR" evidence="3">
    <location>
        <begin position="30"/>
        <end position="63"/>
    </location>
</feature>
<gene>
    <name evidence="4" type="ORF">LSTR_LSTR017190</name>
</gene>
<dbReference type="Gene3D" id="1.25.40.10">
    <property type="entry name" value="Tetratricopeptide repeat domain"/>
    <property type="match status" value="1"/>
</dbReference>
<sequence length="92" mass="10726">MKAECLVQLGRYQDALDVTTETLQMDQNNADCIYVRGLCLYYQDNVDRAFTYFQHVLKIAPDHRKAMDAYKVFCQFFKKSNMPLLLNSGSLF</sequence>
<dbReference type="PROSITE" id="PS50005">
    <property type="entry name" value="TPR"/>
    <property type="match status" value="1"/>
</dbReference>